<reference evidence="3 4" key="1">
    <citation type="submission" date="2019-03" db="EMBL/GenBank/DDBJ databases">
        <title>Genomic Encyclopedia of Type Strains, Phase IV (KMG-IV): sequencing the most valuable type-strain genomes for metagenomic binning, comparative biology and taxonomic classification.</title>
        <authorList>
            <person name="Goeker M."/>
        </authorList>
    </citation>
    <scope>NUCLEOTIDE SEQUENCE [LARGE SCALE GENOMIC DNA]</scope>
    <source>
        <strain evidence="3 4">DSM 21667</strain>
    </source>
</reference>
<organism evidence="3 4">
    <name type="scientific">Tahibacter aquaticus</name>
    <dbReference type="NCBI Taxonomy" id="520092"/>
    <lineage>
        <taxon>Bacteria</taxon>
        <taxon>Pseudomonadati</taxon>
        <taxon>Pseudomonadota</taxon>
        <taxon>Gammaproteobacteria</taxon>
        <taxon>Lysobacterales</taxon>
        <taxon>Rhodanobacteraceae</taxon>
        <taxon>Tahibacter</taxon>
    </lineage>
</organism>
<keyword evidence="2" id="KW-1133">Transmembrane helix</keyword>
<evidence type="ECO:0000256" key="1">
    <source>
        <dbReference type="SAM" id="MobiDB-lite"/>
    </source>
</evidence>
<accession>A0A4R6YY84</accession>
<dbReference type="InterPro" id="IPR046494">
    <property type="entry name" value="DUF6587"/>
</dbReference>
<dbReference type="EMBL" id="SNZH01000006">
    <property type="protein sequence ID" value="TDR43965.1"/>
    <property type="molecule type" value="Genomic_DNA"/>
</dbReference>
<gene>
    <name evidence="3" type="ORF">DFR29_106107</name>
</gene>
<feature type="transmembrane region" description="Helical" evidence="2">
    <location>
        <begin position="6"/>
        <end position="24"/>
    </location>
</feature>
<keyword evidence="2" id="KW-0472">Membrane</keyword>
<proteinExistence type="predicted"/>
<dbReference type="AlphaFoldDB" id="A0A4R6YY84"/>
<dbReference type="Proteomes" id="UP000295293">
    <property type="component" value="Unassembled WGS sequence"/>
</dbReference>
<sequence length="107" mass="10915">MNSSLAWQYAIIGVLVALSALSVLRKYLPSVWGRALAGIATLLQSGRSPGWLQRLGTRLRARIPAAVGSSCGSSGGCSSCGACGSGDSSSQAKAGVQPITLQPPRSR</sequence>
<dbReference type="RefSeq" id="WP_133818711.1">
    <property type="nucleotide sequence ID" value="NZ_SNZH01000006.1"/>
</dbReference>
<dbReference type="Pfam" id="PF20228">
    <property type="entry name" value="DUF6587"/>
    <property type="match status" value="1"/>
</dbReference>
<feature type="region of interest" description="Disordered" evidence="1">
    <location>
        <begin position="69"/>
        <end position="107"/>
    </location>
</feature>
<keyword evidence="4" id="KW-1185">Reference proteome</keyword>
<evidence type="ECO:0000313" key="3">
    <source>
        <dbReference type="EMBL" id="TDR43965.1"/>
    </source>
</evidence>
<comment type="caution">
    <text evidence="3">The sequence shown here is derived from an EMBL/GenBank/DDBJ whole genome shotgun (WGS) entry which is preliminary data.</text>
</comment>
<evidence type="ECO:0000256" key="2">
    <source>
        <dbReference type="SAM" id="Phobius"/>
    </source>
</evidence>
<protein>
    <submittedName>
        <fullName evidence="3">Uncharacterized protein</fullName>
    </submittedName>
</protein>
<keyword evidence="2" id="KW-0812">Transmembrane</keyword>
<name>A0A4R6YY84_9GAMM</name>
<feature type="compositionally biased region" description="Low complexity" evidence="1">
    <location>
        <begin position="69"/>
        <end position="90"/>
    </location>
</feature>
<evidence type="ECO:0000313" key="4">
    <source>
        <dbReference type="Proteomes" id="UP000295293"/>
    </source>
</evidence>